<sequence>MHGIQDHQAQEVSQMIQGSCRAASPVYREYTRYCVIVFTSGLFGGNAVVVSGEHTETPAPLLADDTHLGVGLPGPGLMTVAFNTLLQEKLLMQASNNTTITIHSDRELSQQVTSRAGALKDQRSNEMLVFQR</sequence>
<protein>
    <submittedName>
        <fullName evidence="1">Uncharacterized protein</fullName>
    </submittedName>
</protein>
<dbReference type="SUPFAM" id="SSF56235">
    <property type="entry name" value="N-terminal nucleophile aminohydrolases (Ntn hydrolases)"/>
    <property type="match status" value="1"/>
</dbReference>
<dbReference type="InterPro" id="IPR002692">
    <property type="entry name" value="S45"/>
</dbReference>
<reference evidence="1" key="1">
    <citation type="journal article" date="2012" name="PLoS Genet.">
        <title>Comparative analysis of the genomes of two field isolates of the rice blast fungus Magnaporthe oryzae.</title>
        <authorList>
            <person name="Xue M."/>
            <person name="Yang J."/>
            <person name="Li Z."/>
            <person name="Hu S."/>
            <person name="Yao N."/>
            <person name="Dean R.A."/>
            <person name="Zhao W."/>
            <person name="Shen M."/>
            <person name="Zhang H."/>
            <person name="Li C."/>
            <person name="Liu L."/>
            <person name="Cao L."/>
            <person name="Xu X."/>
            <person name="Xing Y."/>
            <person name="Hsiang T."/>
            <person name="Zhang Z."/>
            <person name="Xu J.R."/>
            <person name="Peng Y.L."/>
        </authorList>
    </citation>
    <scope>NUCLEOTIDE SEQUENCE</scope>
    <source>
        <strain evidence="1">Y34</strain>
    </source>
</reference>
<dbReference type="EMBL" id="JH793996">
    <property type="protein sequence ID" value="ELQ33744.1"/>
    <property type="molecule type" value="Genomic_DNA"/>
</dbReference>
<dbReference type="Proteomes" id="UP000011086">
    <property type="component" value="Unassembled WGS sequence"/>
</dbReference>
<name>A0AA97NP33_PYRO3</name>
<dbReference type="GO" id="GO:0017000">
    <property type="term" value="P:antibiotic biosynthetic process"/>
    <property type="evidence" value="ECO:0007669"/>
    <property type="project" value="InterPro"/>
</dbReference>
<dbReference type="AlphaFoldDB" id="A0AA97NP33"/>
<proteinExistence type="predicted"/>
<dbReference type="GO" id="GO:0016787">
    <property type="term" value="F:hydrolase activity"/>
    <property type="evidence" value="ECO:0007669"/>
    <property type="project" value="InterPro"/>
</dbReference>
<dbReference type="Pfam" id="PF01804">
    <property type="entry name" value="Penicil_amidase"/>
    <property type="match status" value="1"/>
</dbReference>
<evidence type="ECO:0000313" key="1">
    <source>
        <dbReference type="EMBL" id="ELQ33744.1"/>
    </source>
</evidence>
<organism evidence="1">
    <name type="scientific">Pyricularia oryzae (strain Y34)</name>
    <name type="common">Rice blast fungus</name>
    <name type="synonym">Magnaporthe oryzae</name>
    <dbReference type="NCBI Taxonomy" id="1143189"/>
    <lineage>
        <taxon>Eukaryota</taxon>
        <taxon>Fungi</taxon>
        <taxon>Dikarya</taxon>
        <taxon>Ascomycota</taxon>
        <taxon>Pezizomycotina</taxon>
        <taxon>Sordariomycetes</taxon>
        <taxon>Sordariomycetidae</taxon>
        <taxon>Magnaporthales</taxon>
        <taxon>Pyriculariaceae</taxon>
        <taxon>Pyricularia</taxon>
    </lineage>
</organism>
<accession>A0AA97NP33</accession>
<dbReference type="Gene3D" id="3.60.20.10">
    <property type="entry name" value="Glutamine Phosphoribosylpyrophosphate, subunit 1, domain 1"/>
    <property type="match status" value="1"/>
</dbReference>
<gene>
    <name evidence="1" type="ORF">OOU_Y34scaffold00890g3</name>
</gene>
<dbReference type="InterPro" id="IPR029055">
    <property type="entry name" value="Ntn_hydrolases_N"/>
</dbReference>